<dbReference type="HOGENOM" id="CLU_2722127_0_0_1"/>
<dbReference type="VEuPathDB" id="FungiDB:CC1G_03751"/>
<dbReference type="Proteomes" id="UP000001861">
    <property type="component" value="Unassembled WGS sequence"/>
</dbReference>
<accession>A8N284</accession>
<reference evidence="1 2" key="1">
    <citation type="journal article" date="2010" name="Proc. Natl. Acad. Sci. U.S.A.">
        <title>Insights into evolution of multicellular fungi from the assembled chromosomes of the mushroom Coprinopsis cinerea (Coprinus cinereus).</title>
        <authorList>
            <person name="Stajich J.E."/>
            <person name="Wilke S.K."/>
            <person name="Ahren D."/>
            <person name="Au C.H."/>
            <person name="Birren B.W."/>
            <person name="Borodovsky M."/>
            <person name="Burns C."/>
            <person name="Canback B."/>
            <person name="Casselton L.A."/>
            <person name="Cheng C.K."/>
            <person name="Deng J."/>
            <person name="Dietrich F.S."/>
            <person name="Fargo D.C."/>
            <person name="Farman M.L."/>
            <person name="Gathman A.C."/>
            <person name="Goldberg J."/>
            <person name="Guigo R."/>
            <person name="Hoegger P.J."/>
            <person name="Hooker J.B."/>
            <person name="Huggins A."/>
            <person name="James T.Y."/>
            <person name="Kamada T."/>
            <person name="Kilaru S."/>
            <person name="Kodira C."/>
            <person name="Kues U."/>
            <person name="Kupfer D."/>
            <person name="Kwan H.S."/>
            <person name="Lomsadze A."/>
            <person name="Li W."/>
            <person name="Lilly W.W."/>
            <person name="Ma L.J."/>
            <person name="Mackey A.J."/>
            <person name="Manning G."/>
            <person name="Martin F."/>
            <person name="Muraguchi H."/>
            <person name="Natvig D.O."/>
            <person name="Palmerini H."/>
            <person name="Ramesh M.A."/>
            <person name="Rehmeyer C.J."/>
            <person name="Roe B.A."/>
            <person name="Shenoy N."/>
            <person name="Stanke M."/>
            <person name="Ter-Hovhannisyan V."/>
            <person name="Tunlid A."/>
            <person name="Velagapudi R."/>
            <person name="Vision T.J."/>
            <person name="Zeng Q."/>
            <person name="Zolan M.E."/>
            <person name="Pukkila P.J."/>
        </authorList>
    </citation>
    <scope>NUCLEOTIDE SEQUENCE [LARGE SCALE GENOMIC DNA]</scope>
    <source>
        <strain evidence="2">Okayama-7 / 130 / ATCC MYA-4618 / FGSC 9003</strain>
    </source>
</reference>
<dbReference type="EMBL" id="AACS02000001">
    <property type="protein sequence ID" value="EAU92964.2"/>
    <property type="molecule type" value="Genomic_DNA"/>
</dbReference>
<evidence type="ECO:0000313" key="1">
    <source>
        <dbReference type="EMBL" id="EAU92964.2"/>
    </source>
</evidence>
<dbReference type="OrthoDB" id="3268696at2759"/>
<organism evidence="1 2">
    <name type="scientific">Coprinopsis cinerea (strain Okayama-7 / 130 / ATCC MYA-4618 / FGSC 9003)</name>
    <name type="common">Inky cap fungus</name>
    <name type="synonym">Hormographiella aspergillata</name>
    <dbReference type="NCBI Taxonomy" id="240176"/>
    <lineage>
        <taxon>Eukaryota</taxon>
        <taxon>Fungi</taxon>
        <taxon>Dikarya</taxon>
        <taxon>Basidiomycota</taxon>
        <taxon>Agaricomycotina</taxon>
        <taxon>Agaricomycetes</taxon>
        <taxon>Agaricomycetidae</taxon>
        <taxon>Agaricales</taxon>
        <taxon>Agaricineae</taxon>
        <taxon>Psathyrellaceae</taxon>
        <taxon>Coprinopsis</taxon>
    </lineage>
</organism>
<dbReference type="InParanoid" id="A8N284"/>
<sequence>MLGTAFELPKLTGRYLTAKLGDGNAEDSEYVEDGLTLVELDLICGAYECTDGKLHCKFLVNGDIDDRQSMAD</sequence>
<protein>
    <submittedName>
        <fullName evidence="1">Uncharacterized protein</fullName>
    </submittedName>
</protein>
<comment type="caution">
    <text evidence="1">The sequence shown here is derived from an EMBL/GenBank/DDBJ whole genome shotgun (WGS) entry which is preliminary data.</text>
</comment>
<dbReference type="AlphaFoldDB" id="A8N284"/>
<gene>
    <name evidence="1" type="ORF">CC1G_03751</name>
</gene>
<dbReference type="KEGG" id="cci:CC1G_03751"/>
<proteinExistence type="predicted"/>
<evidence type="ECO:0000313" key="2">
    <source>
        <dbReference type="Proteomes" id="UP000001861"/>
    </source>
</evidence>
<dbReference type="RefSeq" id="XP_001828957.2">
    <property type="nucleotide sequence ID" value="XM_001828905.2"/>
</dbReference>
<name>A8N284_COPC7</name>
<dbReference type="GeneID" id="6005383"/>
<keyword evidence="2" id="KW-1185">Reference proteome</keyword>